<sequence length="344" mass="37260">RAVGAGEQQRADGGAVLTRQPPHVEHRGAGIVAPRGEGADAAAAAAPITAAAVAVAVADGRVEQRHAAGARRRAREGVGGDGDQGGGRRVGELFWFFGGLQERHELRADLFWWCHTQKKRVHPKTNVRAARLVSPASWPLVAPQPPRAAGAHAQPRPFTIGFRGASSPSPSAACFRLVLCFVCLLVLQGPTPGLARSVGSRRRLGIAVASVAPRPQLLAAFRHLRAFPHPSFPFLNGGFPTSPFPPCGRRQPWCRRPPPRRATSAVHHPPRRTVRVTPQPRRHRRCCHPVVVRLRPPPTSCARRRGGAVVAGVRRAPPRERRPRRRRRGRQAPAAVAAAEQRRA</sequence>
<protein>
    <submittedName>
        <fullName evidence="2">Uncharacterized protein</fullName>
    </submittedName>
</protein>
<evidence type="ECO:0000313" key="2">
    <source>
        <dbReference type="EMBL" id="OSX68481.1"/>
    </source>
</evidence>
<feature type="non-terminal residue" evidence="2">
    <location>
        <position position="344"/>
    </location>
</feature>
<reference evidence="2 3" key="1">
    <citation type="submission" date="2017-03" db="EMBL/GenBank/DDBJ databases">
        <title>WGS assembly of Porphyra umbilicalis.</title>
        <authorList>
            <person name="Brawley S.H."/>
            <person name="Blouin N.A."/>
            <person name="Ficko-Blean E."/>
            <person name="Wheeler G.L."/>
            <person name="Lohr M."/>
            <person name="Goodson H.V."/>
            <person name="Jenkins J.W."/>
            <person name="Blaby-Haas C.E."/>
            <person name="Helliwell K.E."/>
            <person name="Chan C."/>
            <person name="Marriage T."/>
            <person name="Bhattacharya D."/>
            <person name="Klein A.S."/>
            <person name="Badis Y."/>
            <person name="Brodie J."/>
            <person name="Cao Y."/>
            <person name="Collen J."/>
            <person name="Dittami S.M."/>
            <person name="Gachon C.M."/>
            <person name="Green B.R."/>
            <person name="Karpowicz S."/>
            <person name="Kim J.W."/>
            <person name="Kudahl U."/>
            <person name="Lin S."/>
            <person name="Michel G."/>
            <person name="Mittag M."/>
            <person name="Olson B.J."/>
            <person name="Pangilinan J."/>
            <person name="Peng Y."/>
            <person name="Qiu H."/>
            <person name="Shu S."/>
            <person name="Singer J.T."/>
            <person name="Smith A.G."/>
            <person name="Sprecher B.N."/>
            <person name="Wagner V."/>
            <person name="Wang W."/>
            <person name="Wang Z.-Y."/>
            <person name="Yan J."/>
            <person name="Yarish C."/>
            <person name="Zoeuner-Riek S."/>
            <person name="Zhuang Y."/>
            <person name="Zou Y."/>
            <person name="Lindquist E.A."/>
            <person name="Grimwood J."/>
            <person name="Barry K."/>
            <person name="Rokhsar D.S."/>
            <person name="Schmutz J."/>
            <person name="Stiller J.W."/>
            <person name="Grossman A.R."/>
            <person name="Prochnik S.E."/>
        </authorList>
    </citation>
    <scope>NUCLEOTIDE SEQUENCE [LARGE SCALE GENOMIC DNA]</scope>
    <source>
        <strain evidence="2">4086291</strain>
    </source>
</reference>
<accession>A0A1X6NIM6</accession>
<dbReference type="Proteomes" id="UP000218209">
    <property type="component" value="Unassembled WGS sequence"/>
</dbReference>
<proteinExistence type="predicted"/>
<evidence type="ECO:0000313" key="3">
    <source>
        <dbReference type="Proteomes" id="UP000218209"/>
    </source>
</evidence>
<feature type="non-terminal residue" evidence="2">
    <location>
        <position position="1"/>
    </location>
</feature>
<organism evidence="2 3">
    <name type="scientific">Porphyra umbilicalis</name>
    <name type="common">Purple laver</name>
    <name type="synonym">Red alga</name>
    <dbReference type="NCBI Taxonomy" id="2786"/>
    <lineage>
        <taxon>Eukaryota</taxon>
        <taxon>Rhodophyta</taxon>
        <taxon>Bangiophyceae</taxon>
        <taxon>Bangiales</taxon>
        <taxon>Bangiaceae</taxon>
        <taxon>Porphyra</taxon>
    </lineage>
</organism>
<gene>
    <name evidence="2" type="ORF">BU14_2724s0001</name>
</gene>
<keyword evidence="3" id="KW-1185">Reference proteome</keyword>
<dbReference type="AlphaFoldDB" id="A0A1X6NIM6"/>
<feature type="compositionally biased region" description="Low complexity" evidence="1">
    <location>
        <begin position="331"/>
        <end position="344"/>
    </location>
</feature>
<name>A0A1X6NIM6_PORUM</name>
<evidence type="ECO:0000256" key="1">
    <source>
        <dbReference type="SAM" id="MobiDB-lite"/>
    </source>
</evidence>
<feature type="compositionally biased region" description="Basic residues" evidence="1">
    <location>
        <begin position="321"/>
        <end position="330"/>
    </location>
</feature>
<dbReference type="EMBL" id="KV920492">
    <property type="protein sequence ID" value="OSX68481.1"/>
    <property type="molecule type" value="Genomic_DNA"/>
</dbReference>
<feature type="region of interest" description="Disordered" evidence="1">
    <location>
        <begin position="298"/>
        <end position="344"/>
    </location>
</feature>